<gene>
    <name evidence="2" type="ORF">SAMN04487974_109135</name>
</gene>
<dbReference type="RefSeq" id="WP_090597403.1">
    <property type="nucleotide sequence ID" value="NZ_FNCS01000009.1"/>
</dbReference>
<proteinExistence type="predicted"/>
<keyword evidence="1" id="KW-0175">Coiled coil</keyword>
<organism evidence="2 3">
    <name type="scientific">Pelagibacterium luteolum</name>
    <dbReference type="NCBI Taxonomy" id="440168"/>
    <lineage>
        <taxon>Bacteria</taxon>
        <taxon>Pseudomonadati</taxon>
        <taxon>Pseudomonadota</taxon>
        <taxon>Alphaproteobacteria</taxon>
        <taxon>Hyphomicrobiales</taxon>
        <taxon>Devosiaceae</taxon>
        <taxon>Pelagibacterium</taxon>
    </lineage>
</organism>
<feature type="coiled-coil region" evidence="1">
    <location>
        <begin position="79"/>
        <end position="134"/>
    </location>
</feature>
<reference evidence="2 3" key="1">
    <citation type="submission" date="2016-10" db="EMBL/GenBank/DDBJ databases">
        <authorList>
            <person name="de Groot N.N."/>
        </authorList>
    </citation>
    <scope>NUCLEOTIDE SEQUENCE [LARGE SCALE GENOMIC DNA]</scope>
    <source>
        <strain evidence="2 3">CGMCC 1.10267</strain>
    </source>
</reference>
<sequence>MSQILPPSFAELSWTCIDSGREYHSPATEQFWDVYRIARNSLFRLGIKTAKADDEVWSVVFTPKYSQRDVQLQVDLLVLESQDAAAARAERERIAQEARERMEAQREQAKQESIAKAKAMVEDAVKAARDCERKWGEFCVRKSALRSLLAQHDDPDRDGLTHPQVMLLKDLVQQTEAKSREMLRRAQREYNPGVDWPEIEVIEAIKKLTGRDSDRATIDNGIGWNKPDSPTGHWCAAMLDIDRAAAVKVGRWLVGKYGVSQLGREAA</sequence>
<dbReference type="OrthoDB" id="7959955at2"/>
<dbReference type="AlphaFoldDB" id="A0A1G7XIF7"/>
<dbReference type="Proteomes" id="UP000199495">
    <property type="component" value="Unassembled WGS sequence"/>
</dbReference>
<accession>A0A1G7XIF7</accession>
<dbReference type="STRING" id="440168.SAMN04487974_109135"/>
<name>A0A1G7XIF7_9HYPH</name>
<protein>
    <submittedName>
        <fullName evidence="2">Uncharacterized protein</fullName>
    </submittedName>
</protein>
<evidence type="ECO:0000256" key="1">
    <source>
        <dbReference type="SAM" id="Coils"/>
    </source>
</evidence>
<dbReference type="EMBL" id="FNCS01000009">
    <property type="protein sequence ID" value="SDG83924.1"/>
    <property type="molecule type" value="Genomic_DNA"/>
</dbReference>
<evidence type="ECO:0000313" key="3">
    <source>
        <dbReference type="Proteomes" id="UP000199495"/>
    </source>
</evidence>
<keyword evidence="3" id="KW-1185">Reference proteome</keyword>
<evidence type="ECO:0000313" key="2">
    <source>
        <dbReference type="EMBL" id="SDG83924.1"/>
    </source>
</evidence>